<feature type="compositionally biased region" description="Polar residues" evidence="1">
    <location>
        <begin position="263"/>
        <end position="276"/>
    </location>
</feature>
<feature type="region of interest" description="Disordered" evidence="1">
    <location>
        <begin position="1"/>
        <end position="321"/>
    </location>
</feature>
<feature type="compositionally biased region" description="Polar residues" evidence="1">
    <location>
        <begin position="169"/>
        <end position="195"/>
    </location>
</feature>
<dbReference type="EMBL" id="NJEU01001544">
    <property type="protein sequence ID" value="PHH64790.1"/>
    <property type="molecule type" value="Genomic_DNA"/>
</dbReference>
<gene>
    <name evidence="2" type="ORF">CDD82_1725</name>
</gene>
<feature type="compositionally biased region" description="Polar residues" evidence="1">
    <location>
        <begin position="207"/>
        <end position="223"/>
    </location>
</feature>
<accession>A0A2C5YBF3</accession>
<feature type="compositionally biased region" description="Polar residues" evidence="1">
    <location>
        <begin position="131"/>
        <end position="158"/>
    </location>
</feature>
<protein>
    <submittedName>
        <fullName evidence="2">Uncharacterized protein</fullName>
    </submittedName>
</protein>
<feature type="compositionally biased region" description="Polar residues" evidence="1">
    <location>
        <begin position="92"/>
        <end position="124"/>
    </location>
</feature>
<dbReference type="OrthoDB" id="10641395at2759"/>
<feature type="compositionally biased region" description="Low complexity" evidence="1">
    <location>
        <begin position="10"/>
        <end position="54"/>
    </location>
</feature>
<reference evidence="2 3" key="1">
    <citation type="submission" date="2017-06" db="EMBL/GenBank/DDBJ databases">
        <title>Ant-infecting Ophiocordyceps genomes reveal a high diversity of potential behavioral manipulation genes and a possible major role for enterotoxins.</title>
        <authorList>
            <person name="De Bekker C."/>
            <person name="Evans H.C."/>
            <person name="Brachmann A."/>
            <person name="Hughes D.P."/>
        </authorList>
    </citation>
    <scope>NUCLEOTIDE SEQUENCE [LARGE SCALE GENOMIC DNA]</scope>
    <source>
        <strain evidence="2 3">1348a</strain>
    </source>
</reference>
<organism evidence="2 3">
    <name type="scientific">Ophiocordyceps australis</name>
    <dbReference type="NCBI Taxonomy" id="1399860"/>
    <lineage>
        <taxon>Eukaryota</taxon>
        <taxon>Fungi</taxon>
        <taxon>Dikarya</taxon>
        <taxon>Ascomycota</taxon>
        <taxon>Pezizomycotina</taxon>
        <taxon>Sordariomycetes</taxon>
        <taxon>Hypocreomycetidae</taxon>
        <taxon>Hypocreales</taxon>
        <taxon>Ophiocordycipitaceae</taxon>
        <taxon>Ophiocordyceps</taxon>
    </lineage>
</organism>
<dbReference type="AlphaFoldDB" id="A0A2C5YBF3"/>
<name>A0A2C5YBF3_9HYPO</name>
<sequence>MQYPPPGLNPPQNQQPGHYPPQNQQPGHYPPQNQQPGYYPPQQNFNYPAQQPPNGYFAQQQQRPASYAPSGHVQQQPVEYSSPPAYTYAFPINNNTNNSMGGQALGNQNGPAPGFNMQSQTPNNGPFAHSFNAQTPNGPNQNQRPLNAQSQSTAQSHTGVAPGLHMQPQGGNPSPNLAAQTMAQPPVESQTQASTAPGLIHQPQPIHPNTLQSSGQFFASLSHGQDAAASGRGHLGIPRPRAPSNLGGPSMVRSPRGGHGEEQSQPSAENGQSWAQFLNEDAEEEEENGYYHAYTDAKPGEGDQMPPPDQLDGPCDQGESR</sequence>
<dbReference type="Proteomes" id="UP000224854">
    <property type="component" value="Unassembled WGS sequence"/>
</dbReference>
<evidence type="ECO:0000256" key="1">
    <source>
        <dbReference type="SAM" id="MobiDB-lite"/>
    </source>
</evidence>
<evidence type="ECO:0000313" key="3">
    <source>
        <dbReference type="Proteomes" id="UP000224854"/>
    </source>
</evidence>
<evidence type="ECO:0000313" key="2">
    <source>
        <dbReference type="EMBL" id="PHH64790.1"/>
    </source>
</evidence>
<keyword evidence="3" id="KW-1185">Reference proteome</keyword>
<comment type="caution">
    <text evidence="2">The sequence shown here is derived from an EMBL/GenBank/DDBJ whole genome shotgun (WGS) entry which is preliminary data.</text>
</comment>
<proteinExistence type="predicted"/>